<evidence type="ECO:0000256" key="3">
    <source>
        <dbReference type="ARBA" id="ARBA00022448"/>
    </source>
</evidence>
<dbReference type="PRINTS" id="PR00171">
    <property type="entry name" value="SUGRTRNSPORT"/>
</dbReference>
<dbReference type="FunFam" id="1.20.1250.20:FF:000134">
    <property type="entry name" value="MFS sugar transporter protein"/>
    <property type="match status" value="1"/>
</dbReference>
<dbReference type="SUPFAM" id="SSF103473">
    <property type="entry name" value="MFS general substrate transporter"/>
    <property type="match status" value="1"/>
</dbReference>
<keyword evidence="3 7" id="KW-0813">Transport</keyword>
<evidence type="ECO:0000259" key="9">
    <source>
        <dbReference type="PROSITE" id="PS50850"/>
    </source>
</evidence>
<keyword evidence="4 8" id="KW-0812">Transmembrane</keyword>
<evidence type="ECO:0000256" key="4">
    <source>
        <dbReference type="ARBA" id="ARBA00022692"/>
    </source>
</evidence>
<protein>
    <submittedName>
        <fullName evidence="10">Sugar porter family MFS transporter</fullName>
    </submittedName>
</protein>
<evidence type="ECO:0000256" key="6">
    <source>
        <dbReference type="ARBA" id="ARBA00023136"/>
    </source>
</evidence>
<organism evidence="10 11">
    <name type="scientific">Microlunatus elymi</name>
    <dbReference type="NCBI Taxonomy" id="2596828"/>
    <lineage>
        <taxon>Bacteria</taxon>
        <taxon>Bacillati</taxon>
        <taxon>Actinomycetota</taxon>
        <taxon>Actinomycetes</taxon>
        <taxon>Propionibacteriales</taxon>
        <taxon>Propionibacteriaceae</taxon>
        <taxon>Microlunatus</taxon>
    </lineage>
</organism>
<dbReference type="Gene3D" id="1.20.1250.20">
    <property type="entry name" value="MFS general substrate transporter like domains"/>
    <property type="match status" value="1"/>
</dbReference>
<keyword evidence="5 8" id="KW-1133">Transmembrane helix</keyword>
<keyword evidence="6 8" id="KW-0472">Membrane</keyword>
<dbReference type="InterPro" id="IPR003663">
    <property type="entry name" value="Sugar/inositol_transpt"/>
</dbReference>
<sequence length="461" mass="49767">MSAGFIAELRRGNTGFLLRIAIIAAIGGFLFGYDTGIISGAQLYITKDLHASTLQQQWLVGSLLLGAIVGAIISAYSSDKIGRRKTKIIAGSVYVVGGLASGFAPSIDFLLVARFVLGLAVGTASFVSVEYISEQAPPRLRGGVTSFNQLMVTTGILVSYLVAAGFQNVDGTWRWMLGLSAVPGLALALGMLTVPASPRWLVSKGRLDEAREVLRRTRQADEVDQEIDDIEQTTKLEAGKGIRDLFRVPLRPLMVVGLILAAGQQLIGVNTVIYYSATILHYTGLSASDSVLQAVSVGITNVVFTVIAVLLMDRVGRRPLLLIGTAAAIVALVGLGLWFELPSWQHLGWLALVFLLLFMAGFAIGLGPVFWLMISEIYPLAVRSKAMSVATVTNWAANFLVSYFFLQLVGAWGKPVTFWIYAGFGVLSFGYFWWRLPETRNRSLEEIEQELGVPAGSAGKS</sequence>
<evidence type="ECO:0000256" key="1">
    <source>
        <dbReference type="ARBA" id="ARBA00004651"/>
    </source>
</evidence>
<feature type="domain" description="Major facilitator superfamily (MFS) profile" evidence="9">
    <location>
        <begin position="20"/>
        <end position="440"/>
    </location>
</feature>
<dbReference type="GO" id="GO:0022857">
    <property type="term" value="F:transmembrane transporter activity"/>
    <property type="evidence" value="ECO:0007669"/>
    <property type="project" value="InterPro"/>
</dbReference>
<dbReference type="OrthoDB" id="4008739at2"/>
<evidence type="ECO:0000256" key="5">
    <source>
        <dbReference type="ARBA" id="ARBA00022989"/>
    </source>
</evidence>
<dbReference type="Proteomes" id="UP000319263">
    <property type="component" value="Chromosome"/>
</dbReference>
<evidence type="ECO:0000256" key="2">
    <source>
        <dbReference type="ARBA" id="ARBA00010992"/>
    </source>
</evidence>
<dbReference type="PROSITE" id="PS00216">
    <property type="entry name" value="SUGAR_TRANSPORT_1"/>
    <property type="match status" value="2"/>
</dbReference>
<feature type="transmembrane region" description="Helical" evidence="8">
    <location>
        <begin position="175"/>
        <end position="196"/>
    </location>
</feature>
<name>A0A516Q253_9ACTN</name>
<feature type="transmembrane region" description="Helical" evidence="8">
    <location>
        <begin position="386"/>
        <end position="406"/>
    </location>
</feature>
<feature type="transmembrane region" description="Helical" evidence="8">
    <location>
        <begin position="111"/>
        <end position="132"/>
    </location>
</feature>
<dbReference type="AlphaFoldDB" id="A0A516Q253"/>
<dbReference type="KEGG" id="mik:FOE78_17655"/>
<gene>
    <name evidence="10" type="ORF">FOE78_17655</name>
</gene>
<dbReference type="InterPro" id="IPR050814">
    <property type="entry name" value="Myo-inositol_Transporter"/>
</dbReference>
<comment type="similarity">
    <text evidence="2 7">Belongs to the major facilitator superfamily. Sugar transporter (TC 2.A.1.1) family.</text>
</comment>
<dbReference type="NCBIfam" id="TIGR00879">
    <property type="entry name" value="SP"/>
    <property type="match status" value="1"/>
</dbReference>
<feature type="transmembrane region" description="Helical" evidence="8">
    <location>
        <begin position="291"/>
        <end position="312"/>
    </location>
</feature>
<dbReference type="EMBL" id="CP041692">
    <property type="protein sequence ID" value="QDP97496.1"/>
    <property type="molecule type" value="Genomic_DNA"/>
</dbReference>
<dbReference type="PANTHER" id="PTHR48020:SF12">
    <property type="entry name" value="PROTON MYO-INOSITOL COTRANSPORTER"/>
    <property type="match status" value="1"/>
</dbReference>
<comment type="subcellular location">
    <subcellularLocation>
        <location evidence="1">Cell membrane</location>
        <topology evidence="1">Multi-pass membrane protein</topology>
    </subcellularLocation>
</comment>
<feature type="transmembrane region" description="Helical" evidence="8">
    <location>
        <begin position="351"/>
        <end position="374"/>
    </location>
</feature>
<evidence type="ECO:0000256" key="7">
    <source>
        <dbReference type="RuleBase" id="RU003346"/>
    </source>
</evidence>
<dbReference type="RefSeq" id="WP_143987455.1">
    <property type="nucleotide sequence ID" value="NZ_CP041692.1"/>
</dbReference>
<evidence type="ECO:0000256" key="8">
    <source>
        <dbReference type="SAM" id="Phobius"/>
    </source>
</evidence>
<evidence type="ECO:0000313" key="10">
    <source>
        <dbReference type="EMBL" id="QDP97496.1"/>
    </source>
</evidence>
<feature type="transmembrane region" description="Helical" evidence="8">
    <location>
        <begin position="253"/>
        <end position="276"/>
    </location>
</feature>
<dbReference type="Pfam" id="PF00083">
    <property type="entry name" value="Sugar_tr"/>
    <property type="match status" value="1"/>
</dbReference>
<accession>A0A516Q253</accession>
<feature type="transmembrane region" description="Helical" evidence="8">
    <location>
        <begin position="319"/>
        <end position="339"/>
    </location>
</feature>
<reference evidence="10 11" key="1">
    <citation type="submission" date="2019-07" db="EMBL/GenBank/DDBJ databases">
        <title>Microlunatus dokdonensis sp. nov. isolated from the rhizospheric soil of the wild plant Elymus tsukushiensis.</title>
        <authorList>
            <person name="Ghim S.-Y."/>
            <person name="Hwang Y.-J."/>
            <person name="Son J.-S."/>
            <person name="Shin J.-H."/>
        </authorList>
    </citation>
    <scope>NUCLEOTIDE SEQUENCE [LARGE SCALE GENOMIC DNA]</scope>
    <source>
        <strain evidence="10 11">KUDC0627</strain>
    </source>
</reference>
<dbReference type="GO" id="GO:0005886">
    <property type="term" value="C:plasma membrane"/>
    <property type="evidence" value="ECO:0007669"/>
    <property type="project" value="UniProtKB-SubCell"/>
</dbReference>
<proteinExistence type="inferred from homology"/>
<dbReference type="InterPro" id="IPR020846">
    <property type="entry name" value="MFS_dom"/>
</dbReference>
<keyword evidence="11" id="KW-1185">Reference proteome</keyword>
<dbReference type="InterPro" id="IPR005829">
    <property type="entry name" value="Sugar_transporter_CS"/>
</dbReference>
<evidence type="ECO:0000313" key="11">
    <source>
        <dbReference type="Proteomes" id="UP000319263"/>
    </source>
</evidence>
<feature type="transmembrane region" description="Helical" evidence="8">
    <location>
        <begin position="418"/>
        <end position="434"/>
    </location>
</feature>
<dbReference type="PROSITE" id="PS00217">
    <property type="entry name" value="SUGAR_TRANSPORT_2"/>
    <property type="match status" value="1"/>
</dbReference>
<dbReference type="InterPro" id="IPR036259">
    <property type="entry name" value="MFS_trans_sf"/>
</dbReference>
<dbReference type="InterPro" id="IPR005828">
    <property type="entry name" value="MFS_sugar_transport-like"/>
</dbReference>
<feature type="transmembrane region" description="Helical" evidence="8">
    <location>
        <begin position="144"/>
        <end position="163"/>
    </location>
</feature>
<feature type="transmembrane region" description="Helical" evidence="8">
    <location>
        <begin position="57"/>
        <end position="76"/>
    </location>
</feature>
<feature type="transmembrane region" description="Helical" evidence="8">
    <location>
        <begin position="88"/>
        <end position="105"/>
    </location>
</feature>
<dbReference type="PROSITE" id="PS50850">
    <property type="entry name" value="MFS"/>
    <property type="match status" value="1"/>
</dbReference>
<feature type="transmembrane region" description="Helical" evidence="8">
    <location>
        <begin position="20"/>
        <end position="45"/>
    </location>
</feature>
<dbReference type="PANTHER" id="PTHR48020">
    <property type="entry name" value="PROTON MYO-INOSITOL COTRANSPORTER"/>
    <property type="match status" value="1"/>
</dbReference>